<proteinExistence type="predicted"/>
<dbReference type="EMBL" id="LODT01000039">
    <property type="protein sequence ID" value="KYQ89542.1"/>
    <property type="molecule type" value="Genomic_DNA"/>
</dbReference>
<dbReference type="InterPro" id="IPR040430">
    <property type="entry name" value="CudA-like"/>
</dbReference>
<dbReference type="Proteomes" id="UP000076078">
    <property type="component" value="Unassembled WGS sequence"/>
</dbReference>
<protein>
    <submittedName>
        <fullName evidence="2">Putative transcriptional regulator</fullName>
    </submittedName>
</protein>
<dbReference type="PANTHER" id="PTHR38092:SF1">
    <property type="entry name" value="TRANSCRIPTIONAL REGULATOR CUDA-RELATED"/>
    <property type="match status" value="1"/>
</dbReference>
<feature type="compositionally biased region" description="Low complexity" evidence="1">
    <location>
        <begin position="77"/>
        <end position="120"/>
    </location>
</feature>
<feature type="region of interest" description="Disordered" evidence="1">
    <location>
        <begin position="73"/>
        <end position="120"/>
    </location>
</feature>
<sequence length="619" mass="69109">MSLNPSQFHPIDLSSYGNLIQSQQPNGQYNLHQHVVPHLQHLQTQQILRSVPDYNSPLPSTPPTGLIQQVNSTQATPSGANNTSNSNNNTNINISSPISISNGSSINSPTTSSVSPSMPTNGSKRMILAQQTCLVEEKFSKNGVQKNVHVVVKNNPFLLIVNLLDPSLNFHQLSPEVHLVYDSESLKEVDSATVKPLEYKTRSNEEGNELTIELRIKVLSSQLEDMLFRAKVKIIDPRTRKEIPGLFVITHPIRVVSKPDQVKKKAKKRKRAPTDSLMDTLNRIEHQQKEQQRLLKKLCFYDKDNNIDLKLISAQMNQSISDSISQIAESISDTSNAGTLTSTQQVSNSSADEAADKNEFQSAFKEFISAFKQLQCLDPDGADVAFKINTCANDAQTMCEILEMVKSELKNDQQYKLSEKSPGSYSSGTGEHGKDCLCACKSCPYKQKVDHINQSYESYLNIFNNSSQQQTTVSSTSQTQQTQLMSPQLQQCMSGSIVPQLDFDQQQQQLLQQQVLQQQAQQQQAQQQLYLQHLQIQQAQQAQVQQQRFLLQQSQLAAQQAALTYQQQAAVVQQQQAQAQQQQQQSLNPLDQFTNSFVDFNSGFGLPSGLFDNFGFSGV</sequence>
<dbReference type="PANTHER" id="PTHR38092">
    <property type="entry name" value="REGULATOR CUDA, PUTATIVE-RELATED"/>
    <property type="match status" value="1"/>
</dbReference>
<accession>A0A151Z6G1</accession>
<dbReference type="InParanoid" id="A0A151Z6G1"/>
<dbReference type="AlphaFoldDB" id="A0A151Z6G1"/>
<keyword evidence="3" id="KW-1185">Reference proteome</keyword>
<dbReference type="OrthoDB" id="20280at2759"/>
<reference evidence="2 3" key="1">
    <citation type="submission" date="2015-12" db="EMBL/GenBank/DDBJ databases">
        <title>Dictyostelia acquired genes for synthesis and detection of signals that induce cell-type specialization by lateral gene transfer from prokaryotes.</title>
        <authorList>
            <person name="Gloeckner G."/>
            <person name="Schaap P."/>
        </authorList>
    </citation>
    <scope>NUCLEOTIDE SEQUENCE [LARGE SCALE GENOMIC DNA]</scope>
    <source>
        <strain evidence="2 3">TK</strain>
    </source>
</reference>
<organism evidence="2 3">
    <name type="scientific">Tieghemostelium lacteum</name>
    <name type="common">Slime mold</name>
    <name type="synonym">Dictyostelium lacteum</name>
    <dbReference type="NCBI Taxonomy" id="361077"/>
    <lineage>
        <taxon>Eukaryota</taxon>
        <taxon>Amoebozoa</taxon>
        <taxon>Evosea</taxon>
        <taxon>Eumycetozoa</taxon>
        <taxon>Dictyostelia</taxon>
        <taxon>Dictyosteliales</taxon>
        <taxon>Raperosteliaceae</taxon>
        <taxon>Tieghemostelium</taxon>
    </lineage>
</organism>
<evidence type="ECO:0000313" key="2">
    <source>
        <dbReference type="EMBL" id="KYQ89542.1"/>
    </source>
</evidence>
<evidence type="ECO:0000313" key="3">
    <source>
        <dbReference type="Proteomes" id="UP000076078"/>
    </source>
</evidence>
<dbReference type="OMA" id="INTCAND"/>
<comment type="caution">
    <text evidence="2">The sequence shown here is derived from an EMBL/GenBank/DDBJ whole genome shotgun (WGS) entry which is preliminary data.</text>
</comment>
<dbReference type="STRING" id="361077.A0A151Z6G1"/>
<gene>
    <name evidence="2" type="ORF">DLAC_09490</name>
</gene>
<evidence type="ECO:0000256" key="1">
    <source>
        <dbReference type="SAM" id="MobiDB-lite"/>
    </source>
</evidence>
<dbReference type="FunCoup" id="A0A151Z6G1">
    <property type="interactions" value="605"/>
</dbReference>
<name>A0A151Z6G1_TIELA</name>